<evidence type="ECO:0000256" key="1">
    <source>
        <dbReference type="ARBA" id="ARBA00004651"/>
    </source>
</evidence>
<keyword evidence="3 6" id="KW-0812">Transmembrane</keyword>
<dbReference type="Proteomes" id="UP001301728">
    <property type="component" value="Unassembled WGS sequence"/>
</dbReference>
<protein>
    <submittedName>
        <fullName evidence="7">YfcC family protein</fullName>
    </submittedName>
</protein>
<feature type="transmembrane region" description="Helical" evidence="6">
    <location>
        <begin position="311"/>
        <end position="329"/>
    </location>
</feature>
<feature type="transmembrane region" description="Helical" evidence="6">
    <location>
        <begin position="439"/>
        <end position="459"/>
    </location>
</feature>
<feature type="transmembrane region" description="Helical" evidence="6">
    <location>
        <begin position="163"/>
        <end position="187"/>
    </location>
</feature>
<dbReference type="PANTHER" id="PTHR43652">
    <property type="entry name" value="BASIC AMINO ACID ANTIPORTER YFCC-RELATED"/>
    <property type="match status" value="1"/>
</dbReference>
<feature type="transmembrane region" description="Helical" evidence="6">
    <location>
        <begin position="349"/>
        <end position="369"/>
    </location>
</feature>
<keyword evidence="5 6" id="KW-0472">Membrane</keyword>
<organism evidence="7 8">
    <name type="scientific">Limnoraphis robusta CCNP1315</name>
    <dbReference type="NCBI Taxonomy" id="3110306"/>
    <lineage>
        <taxon>Bacteria</taxon>
        <taxon>Bacillati</taxon>
        <taxon>Cyanobacteriota</taxon>
        <taxon>Cyanophyceae</taxon>
        <taxon>Oscillatoriophycideae</taxon>
        <taxon>Oscillatoriales</taxon>
        <taxon>Sirenicapillariaceae</taxon>
        <taxon>Limnoraphis</taxon>
    </lineage>
</organism>
<keyword evidence="4 6" id="KW-1133">Transmembrane helix</keyword>
<comment type="subcellular location">
    <subcellularLocation>
        <location evidence="1">Cell membrane</location>
        <topology evidence="1">Multi-pass membrane protein</topology>
    </subcellularLocation>
</comment>
<dbReference type="InterPro" id="IPR051679">
    <property type="entry name" value="DASS-Related_Transporters"/>
</dbReference>
<feature type="transmembrane region" description="Helical" evidence="6">
    <location>
        <begin position="137"/>
        <end position="156"/>
    </location>
</feature>
<dbReference type="EMBL" id="JAYGHT010000190">
    <property type="protein sequence ID" value="MEA5522567.1"/>
    <property type="molecule type" value="Genomic_DNA"/>
</dbReference>
<dbReference type="PANTHER" id="PTHR43652:SF6">
    <property type="entry name" value="ARGININE REPRESSOR"/>
    <property type="match status" value="1"/>
</dbReference>
<name>A0ABU5U6S9_9CYAN</name>
<keyword evidence="8" id="KW-1185">Reference proteome</keyword>
<evidence type="ECO:0000313" key="8">
    <source>
        <dbReference type="Proteomes" id="UP001301728"/>
    </source>
</evidence>
<feature type="transmembrane region" description="Helical" evidence="6">
    <location>
        <begin position="275"/>
        <end position="299"/>
    </location>
</feature>
<evidence type="ECO:0000256" key="6">
    <source>
        <dbReference type="SAM" id="Phobius"/>
    </source>
</evidence>
<reference evidence="7 8" key="1">
    <citation type="submission" date="2023-12" db="EMBL/GenBank/DDBJ databases">
        <title>Baltic Sea Cyanobacteria.</title>
        <authorList>
            <person name="Delbaje E."/>
            <person name="Fewer D.P."/>
            <person name="Shishido T.K."/>
        </authorList>
    </citation>
    <scope>NUCLEOTIDE SEQUENCE [LARGE SCALE GENOMIC DNA]</scope>
    <source>
        <strain evidence="7 8">CCNP 1315</strain>
    </source>
</reference>
<keyword evidence="2" id="KW-1003">Cell membrane</keyword>
<feature type="transmembrane region" description="Helical" evidence="6">
    <location>
        <begin position="199"/>
        <end position="218"/>
    </location>
</feature>
<feature type="transmembrane region" description="Helical" evidence="6">
    <location>
        <begin position="75"/>
        <end position="99"/>
    </location>
</feature>
<feature type="transmembrane region" description="Helical" evidence="6">
    <location>
        <begin position="9"/>
        <end position="27"/>
    </location>
</feature>
<sequence>MNKFKLPDTLVISSFILLLVIVLTWIIPAGEYSREIVENRSIVVPGSYQVVTPAPQNIFSFFIAPVKGFISATEVIAFIFFVGGAFGMVNATGAIDAGLEKLVNLTVRNPAYKWVIIPLLILAFSFCGGSFGMSEEILVFVLITIPLAQALGYDTITGVAIPFVGAGVGFAGAFLNPFTVGVAQGIAQVPLFSGIRYRLLVWAVFSLMAIAYILWYIYRQDVSRENSLLYSVETATPLEKPVREYPLTVNRIIVLILFLLTIFILAWGVTTQGWYITEIAGLFFALGIFSSLIGGLSLTQTTNSFVDGAKEMMMACLIVGFCKGILIVATEGKIIDTILFQITQTVESLPAVVSVQAMFWFQAILNFFVPSGSGQAALTMPIMAPLSDLLGISRQTAVLAFQMGDGLNNLIIPTSGVTMGVLSIAKIPYEIWLRWIMPLMVYLFLGAMFFLFIAVQIGWS</sequence>
<gene>
    <name evidence="7" type="ORF">VB854_26905</name>
</gene>
<feature type="transmembrane region" description="Helical" evidence="6">
    <location>
        <begin position="249"/>
        <end position="269"/>
    </location>
</feature>
<evidence type="ECO:0000256" key="4">
    <source>
        <dbReference type="ARBA" id="ARBA00022989"/>
    </source>
</evidence>
<evidence type="ECO:0000256" key="3">
    <source>
        <dbReference type="ARBA" id="ARBA00022692"/>
    </source>
</evidence>
<proteinExistence type="predicted"/>
<evidence type="ECO:0000256" key="2">
    <source>
        <dbReference type="ARBA" id="ARBA00022475"/>
    </source>
</evidence>
<feature type="transmembrane region" description="Helical" evidence="6">
    <location>
        <begin position="410"/>
        <end position="427"/>
    </location>
</feature>
<feature type="transmembrane region" description="Helical" evidence="6">
    <location>
        <begin position="111"/>
        <end position="131"/>
    </location>
</feature>
<accession>A0ABU5U6S9</accession>
<dbReference type="InterPro" id="IPR018385">
    <property type="entry name" value="C4_dicarb_anaerob_car-like"/>
</dbReference>
<comment type="caution">
    <text evidence="7">The sequence shown here is derived from an EMBL/GenBank/DDBJ whole genome shotgun (WGS) entry which is preliminary data.</text>
</comment>
<evidence type="ECO:0000256" key="5">
    <source>
        <dbReference type="ARBA" id="ARBA00023136"/>
    </source>
</evidence>
<dbReference type="RefSeq" id="WP_323218275.1">
    <property type="nucleotide sequence ID" value="NZ_JAYGHT010000190.1"/>
</dbReference>
<evidence type="ECO:0000313" key="7">
    <source>
        <dbReference type="EMBL" id="MEA5522567.1"/>
    </source>
</evidence>
<dbReference type="Pfam" id="PF03606">
    <property type="entry name" value="DcuC"/>
    <property type="match status" value="1"/>
</dbReference>